<sequence>MADTGLEPILSRLTIQDGVHQQLRHALMTGRFDPGQVMTIASLAEAFGTSHMPVREALRRLGAENAVEIAPNGSARVPIVTRARLDDLCRARIAIEGLATELGAARVTAADIELLHAAVLEQERIARHASPYDMLDKNRQFHFTIYRASGSDVLIQLIETLWLRFGPYMRRLSAHVEPMLRAGTLAPYTGHHHAIIAALRHGDAARAREEIIADIRTTQDLLRTLCPDEAEAKAAAPA</sequence>
<evidence type="ECO:0000256" key="3">
    <source>
        <dbReference type="ARBA" id="ARBA00023163"/>
    </source>
</evidence>
<keyword evidence="1" id="KW-0805">Transcription regulation</keyword>
<dbReference type="RefSeq" id="WP_309799189.1">
    <property type="nucleotide sequence ID" value="NZ_JAVDPW010000010.1"/>
</dbReference>
<dbReference type="InterPro" id="IPR036390">
    <property type="entry name" value="WH_DNA-bd_sf"/>
</dbReference>
<keyword evidence="3" id="KW-0804">Transcription</keyword>
<keyword evidence="2 5" id="KW-0238">DNA-binding</keyword>
<evidence type="ECO:0000313" key="5">
    <source>
        <dbReference type="EMBL" id="MDR6292783.1"/>
    </source>
</evidence>
<dbReference type="Gene3D" id="1.20.120.530">
    <property type="entry name" value="GntR ligand-binding domain-like"/>
    <property type="match status" value="1"/>
</dbReference>
<dbReference type="InterPro" id="IPR000524">
    <property type="entry name" value="Tscrpt_reg_HTH_GntR"/>
</dbReference>
<accession>A0ABU1JVZ2</accession>
<feature type="domain" description="HTH gntR-type" evidence="4">
    <location>
        <begin position="13"/>
        <end position="80"/>
    </location>
</feature>
<keyword evidence="6" id="KW-1185">Reference proteome</keyword>
<dbReference type="InterPro" id="IPR036388">
    <property type="entry name" value="WH-like_DNA-bd_sf"/>
</dbReference>
<dbReference type="Proteomes" id="UP001262410">
    <property type="component" value="Unassembled WGS sequence"/>
</dbReference>
<dbReference type="InterPro" id="IPR008920">
    <property type="entry name" value="TF_FadR/GntR_C"/>
</dbReference>
<comment type="caution">
    <text evidence="5">The sequence shown here is derived from an EMBL/GenBank/DDBJ whole genome shotgun (WGS) entry which is preliminary data.</text>
</comment>
<evidence type="ECO:0000256" key="2">
    <source>
        <dbReference type="ARBA" id="ARBA00023125"/>
    </source>
</evidence>
<dbReference type="Gene3D" id="1.10.10.10">
    <property type="entry name" value="Winged helix-like DNA-binding domain superfamily/Winged helix DNA-binding domain"/>
    <property type="match status" value="1"/>
</dbReference>
<dbReference type="PANTHER" id="PTHR43537">
    <property type="entry name" value="TRANSCRIPTIONAL REGULATOR, GNTR FAMILY"/>
    <property type="match status" value="1"/>
</dbReference>
<dbReference type="EMBL" id="JAVDPW010000010">
    <property type="protein sequence ID" value="MDR6292783.1"/>
    <property type="molecule type" value="Genomic_DNA"/>
</dbReference>
<dbReference type="SUPFAM" id="SSF48008">
    <property type="entry name" value="GntR ligand-binding domain-like"/>
    <property type="match status" value="1"/>
</dbReference>
<reference evidence="5 6" key="1">
    <citation type="submission" date="2023-07" db="EMBL/GenBank/DDBJ databases">
        <title>Sorghum-associated microbial communities from plants grown in Nebraska, USA.</title>
        <authorList>
            <person name="Schachtman D."/>
        </authorList>
    </citation>
    <scope>NUCLEOTIDE SEQUENCE [LARGE SCALE GENOMIC DNA]</scope>
    <source>
        <strain evidence="5 6">584</strain>
    </source>
</reference>
<protein>
    <submittedName>
        <fullName evidence="5">DNA-binding GntR family transcriptional regulator</fullName>
    </submittedName>
</protein>
<evidence type="ECO:0000256" key="1">
    <source>
        <dbReference type="ARBA" id="ARBA00023015"/>
    </source>
</evidence>
<gene>
    <name evidence="5" type="ORF">E9232_005328</name>
</gene>
<dbReference type="SMART" id="SM00345">
    <property type="entry name" value="HTH_GNTR"/>
    <property type="match status" value="1"/>
</dbReference>
<dbReference type="SUPFAM" id="SSF46785">
    <property type="entry name" value="Winged helix' DNA-binding domain"/>
    <property type="match status" value="1"/>
</dbReference>
<name>A0ABU1JVZ2_9PROT</name>
<dbReference type="Pfam" id="PF07729">
    <property type="entry name" value="FCD"/>
    <property type="match status" value="1"/>
</dbReference>
<evidence type="ECO:0000313" key="6">
    <source>
        <dbReference type="Proteomes" id="UP001262410"/>
    </source>
</evidence>
<dbReference type="Pfam" id="PF00392">
    <property type="entry name" value="GntR"/>
    <property type="match status" value="1"/>
</dbReference>
<organism evidence="5 6">
    <name type="scientific">Inquilinus ginsengisoli</name>
    <dbReference type="NCBI Taxonomy" id="363840"/>
    <lineage>
        <taxon>Bacteria</taxon>
        <taxon>Pseudomonadati</taxon>
        <taxon>Pseudomonadota</taxon>
        <taxon>Alphaproteobacteria</taxon>
        <taxon>Rhodospirillales</taxon>
        <taxon>Rhodospirillaceae</taxon>
        <taxon>Inquilinus</taxon>
    </lineage>
</organism>
<dbReference type="GO" id="GO:0003677">
    <property type="term" value="F:DNA binding"/>
    <property type="evidence" value="ECO:0007669"/>
    <property type="project" value="UniProtKB-KW"/>
</dbReference>
<proteinExistence type="predicted"/>
<dbReference type="SMART" id="SM00895">
    <property type="entry name" value="FCD"/>
    <property type="match status" value="1"/>
</dbReference>
<dbReference type="InterPro" id="IPR011711">
    <property type="entry name" value="GntR_C"/>
</dbReference>
<evidence type="ECO:0000259" key="4">
    <source>
        <dbReference type="PROSITE" id="PS50949"/>
    </source>
</evidence>
<dbReference type="PANTHER" id="PTHR43537:SF39">
    <property type="entry name" value="HTH-TYPE TRANSCRIPTIONAL REGULATOR MCBR"/>
    <property type="match status" value="1"/>
</dbReference>
<dbReference type="PROSITE" id="PS50949">
    <property type="entry name" value="HTH_GNTR"/>
    <property type="match status" value="1"/>
</dbReference>